<evidence type="ECO:0000313" key="1">
    <source>
        <dbReference type="EMBL" id="KAJ7996598.1"/>
    </source>
</evidence>
<keyword evidence="2" id="KW-1185">Reference proteome</keyword>
<protein>
    <submittedName>
        <fullName evidence="1">Uncharacterized protein</fullName>
    </submittedName>
</protein>
<organism evidence="1 2">
    <name type="scientific">Dallia pectoralis</name>
    <name type="common">Alaska blackfish</name>
    <dbReference type="NCBI Taxonomy" id="75939"/>
    <lineage>
        <taxon>Eukaryota</taxon>
        <taxon>Metazoa</taxon>
        <taxon>Chordata</taxon>
        <taxon>Craniata</taxon>
        <taxon>Vertebrata</taxon>
        <taxon>Euteleostomi</taxon>
        <taxon>Actinopterygii</taxon>
        <taxon>Neopterygii</taxon>
        <taxon>Teleostei</taxon>
        <taxon>Protacanthopterygii</taxon>
        <taxon>Esociformes</taxon>
        <taxon>Umbridae</taxon>
        <taxon>Dallia</taxon>
    </lineage>
</organism>
<accession>A0ACC2FZ37</accession>
<gene>
    <name evidence="1" type="ORF">DPEC_G00238720</name>
</gene>
<dbReference type="EMBL" id="CM055747">
    <property type="protein sequence ID" value="KAJ7996598.1"/>
    <property type="molecule type" value="Genomic_DNA"/>
</dbReference>
<dbReference type="Proteomes" id="UP001157502">
    <property type="component" value="Chromosome 20"/>
</dbReference>
<proteinExistence type="predicted"/>
<reference evidence="1" key="1">
    <citation type="submission" date="2021-05" db="EMBL/GenBank/DDBJ databases">
        <authorList>
            <person name="Pan Q."/>
            <person name="Jouanno E."/>
            <person name="Zahm M."/>
            <person name="Klopp C."/>
            <person name="Cabau C."/>
            <person name="Louis A."/>
            <person name="Berthelot C."/>
            <person name="Parey E."/>
            <person name="Roest Crollius H."/>
            <person name="Montfort J."/>
            <person name="Robinson-Rechavi M."/>
            <person name="Bouchez O."/>
            <person name="Lampietro C."/>
            <person name="Lopez Roques C."/>
            <person name="Donnadieu C."/>
            <person name="Postlethwait J."/>
            <person name="Bobe J."/>
            <person name="Dillon D."/>
            <person name="Chandos A."/>
            <person name="von Hippel F."/>
            <person name="Guiguen Y."/>
        </authorList>
    </citation>
    <scope>NUCLEOTIDE SEQUENCE</scope>
    <source>
        <strain evidence="1">YG-Jan2019</strain>
    </source>
</reference>
<name>A0ACC2FZ37_DALPE</name>
<evidence type="ECO:0000313" key="2">
    <source>
        <dbReference type="Proteomes" id="UP001157502"/>
    </source>
</evidence>
<sequence length="185" mass="20021">MPARRRSALRSRPSPGQPPLDSLEELGASTVQGASTIQGASSIQGASTIQGASPIESSPSTQREQASQCDQPTQREQGTQSVRRKRKTSFRDLDSEDFQAAKKICVSLAPSSQYSWKLPLTKLWGICRKIFGSLKQKVFGKLEDPTSFSSQYNVGRLLGTGGFGSVHAGTRKRDGKNVILIIPSL</sequence>
<comment type="caution">
    <text evidence="1">The sequence shown here is derived from an EMBL/GenBank/DDBJ whole genome shotgun (WGS) entry which is preliminary data.</text>
</comment>